<feature type="region of interest" description="Disordered" evidence="1">
    <location>
        <begin position="455"/>
        <end position="474"/>
    </location>
</feature>
<dbReference type="EMBL" id="OZ022407">
    <property type="protein sequence ID" value="CAK9438393.1"/>
    <property type="molecule type" value="Genomic_DNA"/>
</dbReference>
<evidence type="ECO:0000259" key="2">
    <source>
        <dbReference type="Pfam" id="PF04825"/>
    </source>
</evidence>
<dbReference type="Proteomes" id="UP001497383">
    <property type="component" value="Chromosome 3"/>
</dbReference>
<dbReference type="InterPro" id="IPR006910">
    <property type="entry name" value="Rad21_Rec8_N"/>
</dbReference>
<feature type="compositionally biased region" description="Basic and acidic residues" evidence="1">
    <location>
        <begin position="203"/>
        <end position="214"/>
    </location>
</feature>
<reference evidence="3 4" key="1">
    <citation type="submission" date="2024-03" db="EMBL/GenBank/DDBJ databases">
        <authorList>
            <person name="Brejova B."/>
        </authorList>
    </citation>
    <scope>NUCLEOTIDE SEQUENCE [LARGE SCALE GENOMIC DNA]</scope>
    <source>
        <strain evidence="3 4">CBS 14171</strain>
    </source>
</reference>
<evidence type="ECO:0000256" key="1">
    <source>
        <dbReference type="SAM" id="MobiDB-lite"/>
    </source>
</evidence>
<feature type="compositionally biased region" description="Basic and acidic residues" evidence="1">
    <location>
        <begin position="253"/>
        <end position="274"/>
    </location>
</feature>
<feature type="region of interest" description="Disordered" evidence="1">
    <location>
        <begin position="239"/>
        <end position="277"/>
    </location>
</feature>
<feature type="compositionally biased region" description="Basic and acidic residues" evidence="1">
    <location>
        <begin position="455"/>
        <end position="467"/>
    </location>
</feature>
<organism evidence="3 4">
    <name type="scientific">Lodderomyces beijingensis</name>
    <dbReference type="NCBI Taxonomy" id="1775926"/>
    <lineage>
        <taxon>Eukaryota</taxon>
        <taxon>Fungi</taxon>
        <taxon>Dikarya</taxon>
        <taxon>Ascomycota</taxon>
        <taxon>Saccharomycotina</taxon>
        <taxon>Pichiomycetes</taxon>
        <taxon>Debaryomycetaceae</taxon>
        <taxon>Candida/Lodderomyces clade</taxon>
        <taxon>Lodderomyces</taxon>
    </lineage>
</organism>
<feature type="domain" description="Rad21/Rec8-like protein N-terminal" evidence="2">
    <location>
        <begin position="6"/>
        <end position="101"/>
    </location>
</feature>
<keyword evidence="4" id="KW-1185">Reference proteome</keyword>
<gene>
    <name evidence="3" type="ORF">LODBEIA_P26170</name>
</gene>
<evidence type="ECO:0000313" key="4">
    <source>
        <dbReference type="Proteomes" id="UP001497383"/>
    </source>
</evidence>
<accession>A0ABP0ZJR4</accession>
<evidence type="ECO:0000313" key="3">
    <source>
        <dbReference type="EMBL" id="CAK9438393.1"/>
    </source>
</evidence>
<dbReference type="Pfam" id="PF04825">
    <property type="entry name" value="Rad21_Rec8_N"/>
    <property type="match status" value="1"/>
</dbReference>
<sequence length="583" mass="66645">MELVQASSSGLHTAWLLATLGSKASTRNKMVKKDDILKVSIPDLCQELLDKEESNIKYCSQILYGISILYKSKISYILNDINYIQLRLQNSHHFFTHFNPEQLQTTRIPKKNSRFYENDSTFHVNLDFTPLADLERIGIEFDKGEDPAAKRRKIEIAEFDRSDFPAFHGSLPPAVEGLAFALSLNEEETREVDAFMDAPIDLDNPHEQSFKEPNGENQNLNLEFDEDGHLQEIDNRELLDDPMGAGNPDFDLEVSRLDGEGEADHDPNHERSESAAEQEFYLSTNTVSEQLRAANERSTIERQNQNQNQNQNHRLRVDSESIVSRNELMKSHLNYIATMLSRRMPSQLHTVKEVYKEHNNQTTTLRPWQRSNNLQFPVLEDSISRTVEMHRRTEIMAGEASEQARNVQEAETERHRFSSDNLFGGEDAELRDPFNEGMLEMDFNSELEQELVHQPRDDLNQSSDRIRGSPSCSNFGSQGMADSLTARLNHFMEYFACKSLELNTFDAVENSYRLKFSDLAPPRAGRRESGLEPVSKRLCTNAFASVLILATNGLLTIETNPLALERNLLGPDDIKLTMQRDEE</sequence>
<name>A0ABP0ZJR4_9ASCO</name>
<protein>
    <recommendedName>
        <fullName evidence="2">Rad21/Rec8-like protein N-terminal domain-containing protein</fullName>
    </recommendedName>
</protein>
<dbReference type="GeneID" id="92207813"/>
<feature type="region of interest" description="Disordered" evidence="1">
    <location>
        <begin position="201"/>
        <end position="221"/>
    </location>
</feature>
<dbReference type="RefSeq" id="XP_066829555.1">
    <property type="nucleotide sequence ID" value="XM_066972636.1"/>
</dbReference>
<proteinExistence type="predicted"/>